<feature type="region of interest" description="Disordered" evidence="1">
    <location>
        <begin position="1148"/>
        <end position="1181"/>
    </location>
</feature>
<feature type="region of interest" description="Disordered" evidence="1">
    <location>
        <begin position="649"/>
        <end position="674"/>
    </location>
</feature>
<dbReference type="InterPro" id="IPR051172">
    <property type="entry name" value="Chlamydia_OmcB"/>
</dbReference>
<dbReference type="Proteomes" id="UP000281985">
    <property type="component" value="Unassembled WGS sequence"/>
</dbReference>
<dbReference type="SMART" id="SM00710">
    <property type="entry name" value="PbH1"/>
    <property type="match status" value="6"/>
</dbReference>
<feature type="domain" description="DUF7507" evidence="2">
    <location>
        <begin position="938"/>
        <end position="1038"/>
    </location>
</feature>
<reference evidence="3 4" key="1">
    <citation type="submission" date="2018-10" db="EMBL/GenBank/DDBJ databases">
        <title>Dokdonia luteus sp. nov., isolated from sea water.</title>
        <authorList>
            <person name="Zhou L.Y."/>
            <person name="Du Z.J."/>
        </authorList>
    </citation>
    <scope>NUCLEOTIDE SEQUENCE [LARGE SCALE GENOMIC DNA]</scope>
    <source>
        <strain evidence="3 4">SH27</strain>
    </source>
</reference>
<evidence type="ECO:0000256" key="1">
    <source>
        <dbReference type="SAM" id="MobiDB-lite"/>
    </source>
</evidence>
<protein>
    <submittedName>
        <fullName evidence="3">DUF11 domain-containing protein</fullName>
    </submittedName>
</protein>
<dbReference type="Gene3D" id="2.60.40.3440">
    <property type="match status" value="2"/>
</dbReference>
<proteinExistence type="predicted"/>
<feature type="domain" description="DUF7507" evidence="2">
    <location>
        <begin position="1198"/>
        <end position="1279"/>
    </location>
</feature>
<evidence type="ECO:0000259" key="2">
    <source>
        <dbReference type="Pfam" id="PF24346"/>
    </source>
</evidence>
<accession>A0A3M0FVU6</accession>
<dbReference type="RefSeq" id="WP_121918717.1">
    <property type="nucleotide sequence ID" value="NZ_REFV01000024.1"/>
</dbReference>
<gene>
    <name evidence="3" type="ORF">EAX61_15975</name>
</gene>
<dbReference type="InterPro" id="IPR055354">
    <property type="entry name" value="DUF7507"/>
</dbReference>
<feature type="region of interest" description="Disordered" evidence="1">
    <location>
        <begin position="387"/>
        <end position="412"/>
    </location>
</feature>
<feature type="domain" description="DUF7507" evidence="2">
    <location>
        <begin position="814"/>
        <end position="914"/>
    </location>
</feature>
<name>A0A3M0FVU6_9FLAO</name>
<dbReference type="Pfam" id="PF17963">
    <property type="entry name" value="Big_9"/>
    <property type="match status" value="2"/>
</dbReference>
<feature type="non-terminal residue" evidence="3">
    <location>
        <position position="1"/>
    </location>
</feature>
<dbReference type="InterPro" id="IPR047589">
    <property type="entry name" value="DUF11_rpt"/>
</dbReference>
<feature type="region of interest" description="Disordered" evidence="1">
    <location>
        <begin position="1281"/>
        <end position="1306"/>
    </location>
</feature>
<dbReference type="EMBL" id="REFV01000024">
    <property type="protein sequence ID" value="RMB56077.1"/>
    <property type="molecule type" value="Genomic_DNA"/>
</dbReference>
<dbReference type="PANTHER" id="PTHR34819">
    <property type="entry name" value="LARGE CYSTEINE-RICH PERIPLASMIC PROTEIN OMCB"/>
    <property type="match status" value="1"/>
</dbReference>
<dbReference type="InterPro" id="IPR006626">
    <property type="entry name" value="PbH1"/>
</dbReference>
<sequence>TAVTLPQNGTVTIVGNEVVYTPDADYNGTDTFDYTVTVTNPDGTTTTETATVVVTIRPVDANDDSDSTPEDTPINVDVLDNDVLGVASVGDIGMVTEVTDPNNGTVTINADGTVTYTPDANFNGTDTFEYTIVVTDVDGNTSTETATVTIFVIPDNPSLELLKDGVYVDANNDGVTNEGDEIVYSFTVTNTGDVVLFDITISDPLPGVIISGGPITLQPQESDTSTFSGTYSITQNDIDQGGVFNLATVSGEEPGNDPDDPTDDITDESEDPTPVDPEDIDPDCPDCTVTILDQTPNISVTKDGTYVDDNGDGITNEGDLVVYNFTVTNTGNVTLFNVTITDPLVDVMGGPIGLPVGTSNSTTFTAEYEITQADIDAGAVYNLATAEAEDPNGDPVTDDSEDPTPVDPEDVDPDCPDCTVTILDQTPSILVTKDGTYVDDNGDGITNEGDLVVYNFTVTNTGNVTLFNVTITDPLVDVMGGPIGLPVGTSNSTTFTAEYEITQADIDAGAVYNLATAEAEDPNGDPVTDDSEDPTPVDPEDVDPDCPDCTVTILDQTPSILVTKDGTYVDDNGDGITNEGDLVVYNFTVTNTGNVTLFNVTITDPLVDVMGGPIGLPVGTSNSTTFTAEYEITQADIDAGAVYNLATAEAEDPNGDPVTDDSEDPTPVDPEDVDPDCPDCTVTLLDQTPGIALVKTGTFTDENGDGFAQEGETISYTFTVTNTGNVTLTNVIITDPLVTVMGGPIDLEPSAIDTTSFTASYVITQQDIDNGNVENQALVTAQDTNGDDVTDMSDDNSDIEDDITVTDLPQVGAISLIKRGRFNDENGDGMSQVGETITYTFTVFNTGNVTVSNIIITDPLVEVTGGPITLEPGQGDSTTFSAVYPITQEDIDRGFVENQALAVGQDPDGNDVSDLSDQDNSLEDDPTITDLPDANGAIALIKNGMFNDTSGDGLAQVGETITYSFTVTNVGDVTLSNITITDPLVEVTGGPITLAPEESDNTTFTAVYVLTQEDINTGNVENQAIVVGVTPDGDEVSDISDDNSDLEDDVTVTDLPVMASLSLIKEGVFNDLNGDGFAQVGETITYSFIVTNTGVETITNIIITDPLVDVMGGPIDLAPGEMDSTTFTAVYVITEDDILAGGVTNQAIATGQDPNGEDVSDMSDDNSELEDDPTITDLPSDGSSISLEKEGEWIDLNGDGFAQEGEIIIYTFTVINTGDVLLSNVTVSDPLPGITVEGGPIDLAVGESDSTTFTATYILTEDDINQNLVVNQASVTAFNGTNTIDDLSDDPNDPTDFDDNGDGEPDDPTITVFEGVLNETDLIIYNGISDNSDTINDSFIIEGIENFPDNTVQIFNRWGVQVYERTGYKNDSEAFRGVSDGRWTVREGERLPVGTYYYIVVYVTEDGPRQQAGYLYISR</sequence>
<feature type="compositionally biased region" description="Acidic residues" evidence="1">
    <location>
        <begin position="1155"/>
        <end position="1174"/>
    </location>
</feature>
<feature type="domain" description="DUF7507" evidence="2">
    <location>
        <begin position="1061"/>
        <end position="1161"/>
    </location>
</feature>
<feature type="region of interest" description="Disordered" evidence="1">
    <location>
        <begin position="248"/>
        <end position="282"/>
    </location>
</feature>
<feature type="domain" description="DUF7507" evidence="2">
    <location>
        <begin position="688"/>
        <end position="791"/>
    </location>
</feature>
<organism evidence="3 4">
    <name type="scientific">Dokdonia sinensis</name>
    <dbReference type="NCBI Taxonomy" id="2479847"/>
    <lineage>
        <taxon>Bacteria</taxon>
        <taxon>Pseudomonadati</taxon>
        <taxon>Bacteroidota</taxon>
        <taxon>Flavobacteriia</taxon>
        <taxon>Flavobacteriales</taxon>
        <taxon>Flavobacteriaceae</taxon>
        <taxon>Dokdonia</taxon>
    </lineage>
</organism>
<dbReference type="NCBIfam" id="TIGR01451">
    <property type="entry name" value="B_ant_repeat"/>
    <property type="match status" value="9"/>
</dbReference>
<feature type="compositionally biased region" description="Acidic residues" evidence="1">
    <location>
        <begin position="1286"/>
        <end position="1306"/>
    </location>
</feature>
<comment type="caution">
    <text evidence="3">The sequence shown here is derived from an EMBL/GenBank/DDBJ whole genome shotgun (WGS) entry which is preliminary data.</text>
</comment>
<feature type="domain" description="DUF7507" evidence="2">
    <location>
        <begin position="157"/>
        <end position="257"/>
    </location>
</feature>
<feature type="region of interest" description="Disordered" evidence="1">
    <location>
        <begin position="903"/>
        <end position="926"/>
    </location>
</feature>
<evidence type="ECO:0000313" key="4">
    <source>
        <dbReference type="Proteomes" id="UP000281985"/>
    </source>
</evidence>
<feature type="compositionally biased region" description="Acidic residues" evidence="1">
    <location>
        <begin position="908"/>
        <end position="926"/>
    </location>
</feature>
<feature type="domain" description="DUF7507" evidence="2">
    <location>
        <begin position="295"/>
        <end position="398"/>
    </location>
</feature>
<feature type="compositionally biased region" description="Acidic residues" evidence="1">
    <location>
        <begin position="254"/>
        <end position="282"/>
    </location>
</feature>
<keyword evidence="4" id="KW-1185">Reference proteome</keyword>
<dbReference type="Pfam" id="PF13585">
    <property type="entry name" value="CHU_C"/>
    <property type="match status" value="1"/>
</dbReference>
<feature type="region of interest" description="Disordered" evidence="1">
    <location>
        <begin position="518"/>
        <end position="543"/>
    </location>
</feature>
<dbReference type="PANTHER" id="PTHR34819:SF3">
    <property type="entry name" value="CELL SURFACE PROTEIN"/>
    <property type="match status" value="1"/>
</dbReference>
<feature type="domain" description="DUF7507" evidence="2">
    <location>
        <begin position="427"/>
        <end position="529"/>
    </location>
</feature>
<dbReference type="OrthoDB" id="9805017at2"/>
<feature type="domain" description="DUF7507" evidence="2">
    <location>
        <begin position="558"/>
        <end position="660"/>
    </location>
</feature>
<evidence type="ECO:0000313" key="3">
    <source>
        <dbReference type="EMBL" id="RMB56077.1"/>
    </source>
</evidence>
<dbReference type="Pfam" id="PF24346">
    <property type="entry name" value="DUF7507"/>
    <property type="match status" value="9"/>
</dbReference>